<dbReference type="RefSeq" id="WP_312550293.1">
    <property type="nucleotide sequence ID" value="NZ_JBHRVV010000001.1"/>
</dbReference>
<evidence type="ECO:0000313" key="1">
    <source>
        <dbReference type="EMBL" id="MFC3458469.1"/>
    </source>
</evidence>
<keyword evidence="2" id="KW-1185">Reference proteome</keyword>
<reference evidence="2" key="1">
    <citation type="journal article" date="2019" name="Int. J. Syst. Evol. Microbiol.">
        <title>The Global Catalogue of Microorganisms (GCM) 10K type strain sequencing project: providing services to taxonomists for standard genome sequencing and annotation.</title>
        <authorList>
            <consortium name="The Broad Institute Genomics Platform"/>
            <consortium name="The Broad Institute Genome Sequencing Center for Infectious Disease"/>
            <person name="Wu L."/>
            <person name="Ma J."/>
        </authorList>
    </citation>
    <scope>NUCLEOTIDE SEQUENCE [LARGE SCALE GENOMIC DNA]</scope>
    <source>
        <strain evidence="2">CCM 7480</strain>
    </source>
</reference>
<proteinExistence type="predicted"/>
<name>A0ABV7PH11_9BURK</name>
<accession>A0ABV7PH11</accession>
<dbReference type="Proteomes" id="UP001595665">
    <property type="component" value="Unassembled WGS sequence"/>
</dbReference>
<organism evidence="1 2">
    <name type="scientific">Massilia haematophila</name>
    <dbReference type="NCBI Taxonomy" id="457923"/>
    <lineage>
        <taxon>Bacteria</taxon>
        <taxon>Pseudomonadati</taxon>
        <taxon>Pseudomonadota</taxon>
        <taxon>Betaproteobacteria</taxon>
        <taxon>Burkholderiales</taxon>
        <taxon>Oxalobacteraceae</taxon>
        <taxon>Telluria group</taxon>
        <taxon>Massilia</taxon>
    </lineage>
</organism>
<protein>
    <submittedName>
        <fullName evidence="1">Uncharacterized protein</fullName>
    </submittedName>
</protein>
<gene>
    <name evidence="1" type="ORF">ACFOPH_09445</name>
</gene>
<evidence type="ECO:0000313" key="2">
    <source>
        <dbReference type="Proteomes" id="UP001595665"/>
    </source>
</evidence>
<comment type="caution">
    <text evidence="1">The sequence shown here is derived from an EMBL/GenBank/DDBJ whole genome shotgun (WGS) entry which is preliminary data.</text>
</comment>
<dbReference type="EMBL" id="JBHRVV010000001">
    <property type="protein sequence ID" value="MFC3458469.1"/>
    <property type="molecule type" value="Genomic_DNA"/>
</dbReference>
<sequence length="114" mass="11857">MNQIVRVVEKIEDAEAARQALLAEGFDANGIEISHTGDEAGPSEANFTVGDSPAVKGGTDYKDVYTPGLEISKCVITVTAANAAQLERAAAILEHHGAKDNDPAHAAARRSGMA</sequence>